<name>A0A564Y6X4_HYMDI</name>
<reference evidence="1 2" key="1">
    <citation type="submission" date="2019-07" db="EMBL/GenBank/DDBJ databases">
        <authorList>
            <person name="Jastrzebski P J."/>
            <person name="Paukszto L."/>
            <person name="Jastrzebski P J."/>
        </authorList>
    </citation>
    <scope>NUCLEOTIDE SEQUENCE [LARGE SCALE GENOMIC DNA]</scope>
    <source>
        <strain evidence="1 2">WMS-il1</strain>
    </source>
</reference>
<accession>A0A564Y6X4</accession>
<evidence type="ECO:0000313" key="2">
    <source>
        <dbReference type="Proteomes" id="UP000321570"/>
    </source>
</evidence>
<evidence type="ECO:0000313" key="1">
    <source>
        <dbReference type="EMBL" id="VUZ43032.1"/>
    </source>
</evidence>
<proteinExistence type="predicted"/>
<sequence length="50" mass="5987">MSRNVMHLCSTRFEDFRHDLNIFHFHFPPNFSFLDGQLRILPMGNCDGQF</sequence>
<dbReference type="Proteomes" id="UP000321570">
    <property type="component" value="Unassembled WGS sequence"/>
</dbReference>
<dbReference type="EMBL" id="CABIJS010000110">
    <property type="protein sequence ID" value="VUZ43032.1"/>
    <property type="molecule type" value="Genomic_DNA"/>
</dbReference>
<organism evidence="1 2">
    <name type="scientific">Hymenolepis diminuta</name>
    <name type="common">Rat tapeworm</name>
    <dbReference type="NCBI Taxonomy" id="6216"/>
    <lineage>
        <taxon>Eukaryota</taxon>
        <taxon>Metazoa</taxon>
        <taxon>Spiralia</taxon>
        <taxon>Lophotrochozoa</taxon>
        <taxon>Platyhelminthes</taxon>
        <taxon>Cestoda</taxon>
        <taxon>Eucestoda</taxon>
        <taxon>Cyclophyllidea</taxon>
        <taxon>Hymenolepididae</taxon>
        <taxon>Hymenolepis</taxon>
    </lineage>
</organism>
<dbReference type="AlphaFoldDB" id="A0A564Y6X4"/>
<protein>
    <submittedName>
        <fullName evidence="1">Uncharacterized protein</fullName>
    </submittedName>
</protein>
<keyword evidence="2" id="KW-1185">Reference proteome</keyword>
<gene>
    <name evidence="1" type="ORF">WMSIL1_LOCUS3373</name>
</gene>